<dbReference type="Pfam" id="PF08685">
    <property type="entry name" value="GON"/>
    <property type="match status" value="1"/>
</dbReference>
<feature type="domain" description="Peptidase M12B" evidence="9">
    <location>
        <begin position="105"/>
        <end position="167"/>
    </location>
</feature>
<proteinExistence type="predicted"/>
<organism evidence="11 12">
    <name type="scientific">Polypterus senegalus</name>
    <name type="common">Senegal bichir</name>
    <dbReference type="NCBI Taxonomy" id="55291"/>
    <lineage>
        <taxon>Eukaryota</taxon>
        <taxon>Metazoa</taxon>
        <taxon>Chordata</taxon>
        <taxon>Craniata</taxon>
        <taxon>Vertebrata</taxon>
        <taxon>Euteleostomi</taxon>
        <taxon>Actinopterygii</taxon>
        <taxon>Polypteriformes</taxon>
        <taxon>Polypteridae</taxon>
        <taxon>Polypterus</taxon>
    </lineage>
</organism>
<dbReference type="FunFam" id="2.20.100.10:FF:000005">
    <property type="entry name" value="ADAM metallopeptidase with thrombospondin type 1 motif 9"/>
    <property type="match status" value="3"/>
</dbReference>
<protein>
    <submittedName>
        <fullName evidence="11">ATS20 metalloproteinase</fullName>
    </submittedName>
</protein>
<gene>
    <name evidence="11" type="primary">Adamts20_1</name>
    <name evidence="11" type="ORF">GTO96_0021285</name>
</gene>
<keyword evidence="2" id="KW-0964">Secreted</keyword>
<dbReference type="GO" id="GO:0030198">
    <property type="term" value="P:extracellular matrix organization"/>
    <property type="evidence" value="ECO:0007669"/>
    <property type="project" value="TreeGrafter"/>
</dbReference>
<evidence type="ECO:0000256" key="1">
    <source>
        <dbReference type="ARBA" id="ARBA00004613"/>
    </source>
</evidence>
<comment type="caution">
    <text evidence="11">The sequence shown here is derived from an EMBL/GenBank/DDBJ whole genome shotgun (WGS) entry which is preliminary data.</text>
</comment>
<evidence type="ECO:0000256" key="4">
    <source>
        <dbReference type="ARBA" id="ARBA00022729"/>
    </source>
</evidence>
<accession>A0A8X7X2N1</accession>
<evidence type="ECO:0000256" key="7">
    <source>
        <dbReference type="ARBA" id="ARBA00023180"/>
    </source>
</evidence>
<dbReference type="GO" id="GO:0004222">
    <property type="term" value="F:metalloendopeptidase activity"/>
    <property type="evidence" value="ECO:0007669"/>
    <property type="project" value="InterPro"/>
</dbReference>
<dbReference type="InterPro" id="IPR036383">
    <property type="entry name" value="TSP1_rpt_sf"/>
</dbReference>
<dbReference type="GO" id="GO:0006508">
    <property type="term" value="P:proteolysis"/>
    <property type="evidence" value="ECO:0007669"/>
    <property type="project" value="InterPro"/>
</dbReference>
<evidence type="ECO:0000256" key="3">
    <source>
        <dbReference type="ARBA" id="ARBA00022723"/>
    </source>
</evidence>
<dbReference type="AlphaFoldDB" id="A0A8X7X2N1"/>
<dbReference type="PROSITE" id="PS50215">
    <property type="entry name" value="ADAM_MEPRO"/>
    <property type="match status" value="1"/>
</dbReference>
<dbReference type="EMBL" id="JAATIS010005064">
    <property type="protein sequence ID" value="KAG2460176.1"/>
    <property type="molecule type" value="Genomic_DNA"/>
</dbReference>
<dbReference type="Pfam" id="PF19030">
    <property type="entry name" value="TSP1_ADAMTS"/>
    <property type="match status" value="6"/>
</dbReference>
<evidence type="ECO:0000256" key="2">
    <source>
        <dbReference type="ARBA" id="ARBA00022525"/>
    </source>
</evidence>
<sequence length="1060" mass="116984">MKTKEGDHRVWRGEQQKDMFDSITLLICLLGGVRRGRGAPGGGCAHVSCKANEAELVRGRDRPREQVEGRSPDVVAYRQVPVTCEGVSMTNGGDTSLYMGTNGGGRCFNMPHDDRIKCKDVGGKQEYHVMAPTLNYNTSPWSWSKCSRKYITEFLDTGYGECLLDEPVSRSYDLPSQLPGQLYNANKQCELMFGPGSQVCPYLQAGCDHVLNSKARKDKCGVCGGDNSSCKTLAGTFNSAQYGYNIVVRIPAGATNIDIRQHSYSGKPEDDNYLALSDSQSNFKLNGNFVVSMFKREIPVQGTVMEYSGSDTNVERINCSGRIEEELILQVLSVGNLHNPDVRYSFNIPIENQKDQFAWDVYGSWQECNKMCQGEKKQKAICIRKNDHLVVSDQRCENLPLPALVTESCNTDCELRWNVVGKSECSAKCGPGYKTQDIQCMKYSVSKSQSEPVNSRLCGDQSKPPVREACHGDCHLTSWHYSSWSQCLVTCGKGVKHRQIWCSLNEERLTDNFCSSNTKPESVGACELAECASWQVGAWGMCTVTCGHGYQMRAVKCVAGNYGETLDDRECNAAARPRDSQCSVTCGKGKQARYVSCRDTHGGVADESYCAHLPRPPEISTCFSSCGQWHAGEWSSCSSTCAGGFQRRVVVCQDGEGRTTNYCEERLKPAESKSCDSGPCPRWNYGSWGECPVACGEGVKTRKVICVDQVMNQVTDSHCSSLLKPPSSQRCKAVPCEYAWITGDWSQCSVTCGTGEMERRVECLDNKGIPSELCAQNEMPESKATCQNKECDLSTSCSDVQMKQGFTKDGEYLLRIKGKSVQIYCAEMQSEYPKEYVTLRSGQTDNYSEIYGYRLQNPYECPFNGSRRRDCLCRNDYAAAGYTVFYKIRLDVNAMQIITTDLLFTQTLLGRTVPFATAGDCYSAAKCPQAQFSINLTGTGLRVTETTKWMAQGNYATVKVHRSHIGTTSPVLHFIGKMPVSQMEAKIAAMPGGQPYHQREKFSLDTTDPQPFLPLSWFTTCAISVRLAGSQLIGGSASRILDPEISNVLAGGSALNSCSK</sequence>
<dbReference type="SMART" id="SM00209">
    <property type="entry name" value="TSP1"/>
    <property type="match status" value="7"/>
</dbReference>
<feature type="non-terminal residue" evidence="11">
    <location>
        <position position="1060"/>
    </location>
</feature>
<keyword evidence="12" id="KW-1185">Reference proteome</keyword>
<dbReference type="GO" id="GO:0031012">
    <property type="term" value="C:extracellular matrix"/>
    <property type="evidence" value="ECO:0007669"/>
    <property type="project" value="TreeGrafter"/>
</dbReference>
<dbReference type="InterPro" id="IPR012314">
    <property type="entry name" value="Pept_M12B_GON-ADAMTSs"/>
</dbReference>
<keyword evidence="5" id="KW-0677">Repeat</keyword>
<dbReference type="GO" id="GO:0008270">
    <property type="term" value="F:zinc ion binding"/>
    <property type="evidence" value="ECO:0007669"/>
    <property type="project" value="InterPro"/>
</dbReference>
<dbReference type="PANTHER" id="PTHR13723">
    <property type="entry name" value="ADAMTS A DISINTEGRIN AND METALLOPROTEASE WITH THROMBOSPONDIN MOTIFS PROTEASE"/>
    <property type="match status" value="1"/>
</dbReference>
<dbReference type="InterPro" id="IPR050439">
    <property type="entry name" value="ADAMTS_ADAMTS-like"/>
</dbReference>
<dbReference type="FunFam" id="2.20.100.10:FF:000010">
    <property type="entry name" value="ADAM metallopeptidase with thrombospondin type 1 motif 9"/>
    <property type="match status" value="1"/>
</dbReference>
<feature type="non-terminal residue" evidence="11">
    <location>
        <position position="1"/>
    </location>
</feature>
<dbReference type="GO" id="GO:0005576">
    <property type="term" value="C:extracellular region"/>
    <property type="evidence" value="ECO:0007669"/>
    <property type="project" value="UniProtKB-SubCell"/>
</dbReference>
<reference evidence="11 12" key="1">
    <citation type="journal article" date="2021" name="Cell">
        <title>Tracing the genetic footprints of vertebrate landing in non-teleost ray-finned fishes.</title>
        <authorList>
            <person name="Bi X."/>
            <person name="Wang K."/>
            <person name="Yang L."/>
            <person name="Pan H."/>
            <person name="Jiang H."/>
            <person name="Wei Q."/>
            <person name="Fang M."/>
            <person name="Yu H."/>
            <person name="Zhu C."/>
            <person name="Cai Y."/>
            <person name="He Y."/>
            <person name="Gan X."/>
            <person name="Zeng H."/>
            <person name="Yu D."/>
            <person name="Zhu Y."/>
            <person name="Jiang H."/>
            <person name="Qiu Q."/>
            <person name="Yang H."/>
            <person name="Zhang Y.E."/>
            <person name="Wang W."/>
            <person name="Zhu M."/>
            <person name="He S."/>
            <person name="Zhang G."/>
        </authorList>
    </citation>
    <scope>NUCLEOTIDE SEQUENCE [LARGE SCALE GENOMIC DNA]</scope>
    <source>
        <strain evidence="11">Bchr_013</strain>
    </source>
</reference>
<dbReference type="InterPro" id="IPR010294">
    <property type="entry name" value="ADAMTS_spacer1"/>
</dbReference>
<dbReference type="InterPro" id="IPR024079">
    <property type="entry name" value="MetalloPept_cat_dom_sf"/>
</dbReference>
<dbReference type="Gene3D" id="2.20.100.10">
    <property type="entry name" value="Thrombospondin type-1 (TSP1) repeat"/>
    <property type="match status" value="6"/>
</dbReference>
<dbReference type="Gene3D" id="3.40.390.10">
    <property type="entry name" value="Collagenase (Catalytic Domain)"/>
    <property type="match status" value="1"/>
</dbReference>
<name>A0A8X7X2N1_POLSE</name>
<evidence type="ECO:0000259" key="9">
    <source>
        <dbReference type="PROSITE" id="PS50215"/>
    </source>
</evidence>
<feature type="domain" description="GON" evidence="10">
    <location>
        <begin position="793"/>
        <end position="1007"/>
    </location>
</feature>
<comment type="subcellular location">
    <subcellularLocation>
        <location evidence="1">Secreted</location>
    </subcellularLocation>
</comment>
<dbReference type="SUPFAM" id="SSF82895">
    <property type="entry name" value="TSP-1 type 1 repeat"/>
    <property type="match status" value="7"/>
</dbReference>
<evidence type="ECO:0000256" key="5">
    <source>
        <dbReference type="ARBA" id="ARBA00022737"/>
    </source>
</evidence>
<dbReference type="Gene3D" id="2.60.120.830">
    <property type="match status" value="1"/>
</dbReference>
<keyword evidence="7" id="KW-0325">Glycoprotein</keyword>
<dbReference type="InterPro" id="IPR000884">
    <property type="entry name" value="TSP1_rpt"/>
</dbReference>
<dbReference type="FunFam" id="2.60.120.830:FF:000001">
    <property type="entry name" value="A disintegrin and metalloproteinase with thrombospondin motifs 1"/>
    <property type="match status" value="1"/>
</dbReference>
<dbReference type="PROSITE" id="PS50092">
    <property type="entry name" value="TSP1"/>
    <property type="match status" value="5"/>
</dbReference>
<evidence type="ECO:0000259" key="10">
    <source>
        <dbReference type="PROSITE" id="PS51046"/>
    </source>
</evidence>
<dbReference type="Proteomes" id="UP000886611">
    <property type="component" value="Unassembled WGS sequence"/>
</dbReference>
<dbReference type="SUPFAM" id="SSF55486">
    <property type="entry name" value="Metalloproteases ('zincins'), catalytic domain"/>
    <property type="match status" value="1"/>
</dbReference>
<dbReference type="PANTHER" id="PTHR13723:SF278">
    <property type="entry name" value="ADAM METALLOPEPTIDASE WITH THROMBOSPONDIN TYPE 1 MOTIF A, ISOFORM B"/>
    <property type="match status" value="1"/>
</dbReference>
<evidence type="ECO:0000313" key="11">
    <source>
        <dbReference type="EMBL" id="KAG2460176.1"/>
    </source>
</evidence>
<evidence type="ECO:0000313" key="12">
    <source>
        <dbReference type="Proteomes" id="UP000886611"/>
    </source>
</evidence>
<evidence type="ECO:0000256" key="8">
    <source>
        <dbReference type="PROSITE-ProRule" id="PRU00276"/>
    </source>
</evidence>
<keyword evidence="4" id="KW-0732">Signal</keyword>
<dbReference type="PROSITE" id="PS51046">
    <property type="entry name" value="GON"/>
    <property type="match status" value="1"/>
</dbReference>
<dbReference type="Pfam" id="PF05986">
    <property type="entry name" value="ADAMTS_spacer1"/>
    <property type="match status" value="1"/>
</dbReference>
<dbReference type="InterPro" id="IPR001590">
    <property type="entry name" value="Peptidase_M12B"/>
</dbReference>
<keyword evidence="6" id="KW-0865">Zymogen</keyword>
<evidence type="ECO:0000256" key="6">
    <source>
        <dbReference type="ARBA" id="ARBA00023145"/>
    </source>
</evidence>
<comment type="caution">
    <text evidence="8">Lacks conserved residue(s) required for the propagation of feature annotation.</text>
</comment>
<keyword evidence="3" id="KW-0479">Metal-binding</keyword>